<organism evidence="1 2">
    <name type="scientific">Pelobates cultripes</name>
    <name type="common">Western spadefoot toad</name>
    <dbReference type="NCBI Taxonomy" id="61616"/>
    <lineage>
        <taxon>Eukaryota</taxon>
        <taxon>Metazoa</taxon>
        <taxon>Chordata</taxon>
        <taxon>Craniata</taxon>
        <taxon>Vertebrata</taxon>
        <taxon>Euteleostomi</taxon>
        <taxon>Amphibia</taxon>
        <taxon>Batrachia</taxon>
        <taxon>Anura</taxon>
        <taxon>Pelobatoidea</taxon>
        <taxon>Pelobatidae</taxon>
        <taxon>Pelobates</taxon>
    </lineage>
</organism>
<dbReference type="AlphaFoldDB" id="A0AAD1WC29"/>
<sequence length="483" mass="53985">MNTQDTDMAKISRTTNENRFYRRLTVTSQGYPFNTGVLAERPLNIHPRGPLKAETSIKSTKTPVVSNACRGISSLPIADHHSKTYSANARECRDCNSHKFKQALKLSITRSCSTRDIPVTRNDGHMSTYTAGVLRQHPFSATCVGKEPLQIQSLTTTKHTSRGKPAVISPVNVSGGRHFTVAPNVSVKHSITPVNVPIQPIPKKSRPALQVITQTICNDNNIYIGTTSLTSRITSVDVPTPPPPKESRSVLQAITQAYSKSTHTYTETTSPLDAKKCILWFLRVIPLWLEVKDVVQHTNNEIFKILKDTALLQCSRPLSLKLYAASQPFRIGHALLSHDGLDSPLSICGVTPNIILPHDNGCNLLPWFFKELDFWLALREFIDSVISEICKITIVTDDEIRQSTFLDRLERLDRATDAFRSGLNLLNPACLVMAGRGLLSRAKKWDRQRRIAKRRARTVKCAINTLRGVLRSAMSRQRRKTPL</sequence>
<evidence type="ECO:0000313" key="1">
    <source>
        <dbReference type="EMBL" id="CAH2296947.1"/>
    </source>
</evidence>
<reference evidence="1" key="1">
    <citation type="submission" date="2022-03" db="EMBL/GenBank/DDBJ databases">
        <authorList>
            <person name="Alioto T."/>
            <person name="Alioto T."/>
            <person name="Gomez Garrido J."/>
        </authorList>
    </citation>
    <scope>NUCLEOTIDE SEQUENCE</scope>
</reference>
<keyword evidence="2" id="KW-1185">Reference proteome</keyword>
<name>A0AAD1WC29_PELCU</name>
<protein>
    <submittedName>
        <fullName evidence="1">Uncharacterized protein</fullName>
    </submittedName>
</protein>
<proteinExistence type="predicted"/>
<evidence type="ECO:0000313" key="2">
    <source>
        <dbReference type="Proteomes" id="UP001295444"/>
    </source>
</evidence>
<dbReference type="EMBL" id="OW240916">
    <property type="protein sequence ID" value="CAH2296947.1"/>
    <property type="molecule type" value="Genomic_DNA"/>
</dbReference>
<accession>A0AAD1WC29</accession>
<gene>
    <name evidence="1" type="ORF">PECUL_23A008214</name>
</gene>
<dbReference type="Proteomes" id="UP001295444">
    <property type="component" value="Chromosome 05"/>
</dbReference>